<dbReference type="PANTHER" id="PTHR47245:SF2">
    <property type="entry name" value="PEPTIDYL-PROLYL CIS-TRANS ISOMERASE HP_0175-RELATED"/>
    <property type="match status" value="1"/>
</dbReference>
<feature type="transmembrane region" description="Helical" evidence="3">
    <location>
        <begin position="171"/>
        <end position="194"/>
    </location>
</feature>
<sequence length="195" mass="21649">MLLLTLLCLHGAQGLSEIKNPLDRIQKDYLALTRRVTARHILLPPSADLALALKQKIRNRVNEDGVYVIDAFEAAAKKFSRNETTNFRGGLIGELVPQGYCRSVELDQACFSVRLGEIEGPLESDYGFHLILVSERTNCPKLDGSKTKLVRDGKVSRLVEGEQIGRPDAKYFSQVLAFLAYAFLFGGILAEILAR</sequence>
<dbReference type="SUPFAM" id="SSF54534">
    <property type="entry name" value="FKBP-like"/>
    <property type="match status" value="1"/>
</dbReference>
<keyword evidence="1 2" id="KW-0697">Rotamase</keyword>
<evidence type="ECO:0000256" key="3">
    <source>
        <dbReference type="SAM" id="Phobius"/>
    </source>
</evidence>
<dbReference type="PANTHER" id="PTHR47245">
    <property type="entry name" value="PEPTIDYLPROLYL ISOMERASE"/>
    <property type="match status" value="1"/>
</dbReference>
<evidence type="ECO:0000256" key="1">
    <source>
        <dbReference type="PROSITE-ProRule" id="PRU00278"/>
    </source>
</evidence>
<protein>
    <recommendedName>
        <fullName evidence="2">Peptidyl-prolyl cis-trans isomerase</fullName>
        <ecNumber evidence="2">5.2.1.8</ecNumber>
    </recommendedName>
</protein>
<dbReference type="EC" id="5.2.1.8" evidence="2"/>
<dbReference type="EMBL" id="OU594942">
    <property type="protein sequence ID" value="CAG9277660.1"/>
    <property type="molecule type" value="Genomic_DNA"/>
</dbReference>
<keyword evidence="3" id="KW-0812">Transmembrane</keyword>
<reference evidence="5" key="1">
    <citation type="submission" date="2022-02" db="EMBL/GenBank/DDBJ databases">
        <authorList>
            <person name="Giguere J D."/>
        </authorList>
    </citation>
    <scope>NUCLEOTIDE SEQUENCE</scope>
    <source>
        <strain evidence="5">CCAP 1055/1</strain>
    </source>
</reference>
<keyword evidence="3" id="KW-0472">Membrane</keyword>
<dbReference type="Pfam" id="PF00639">
    <property type="entry name" value="Rotamase"/>
    <property type="match status" value="1"/>
</dbReference>
<dbReference type="AlphaFoldDB" id="A0A8J9RYX9"/>
<evidence type="ECO:0000313" key="5">
    <source>
        <dbReference type="EMBL" id="CAG9277660.1"/>
    </source>
</evidence>
<gene>
    <name evidence="5" type="ORF">PTTT1_LOCUS4486</name>
</gene>
<accession>A0A8J9RYX9</accession>
<keyword evidence="3" id="KW-1133">Transmembrane helix</keyword>
<dbReference type="Gene3D" id="3.10.50.40">
    <property type="match status" value="1"/>
</dbReference>
<evidence type="ECO:0000259" key="4">
    <source>
        <dbReference type="PROSITE" id="PS50198"/>
    </source>
</evidence>
<dbReference type="InterPro" id="IPR046357">
    <property type="entry name" value="PPIase_dom_sf"/>
</dbReference>
<feature type="domain" description="PpiC" evidence="4">
    <location>
        <begin position="33"/>
        <end position="135"/>
    </location>
</feature>
<dbReference type="PROSITE" id="PS50198">
    <property type="entry name" value="PPIC_PPIASE_2"/>
    <property type="match status" value="1"/>
</dbReference>
<comment type="catalytic activity">
    <reaction evidence="2">
        <text>[protein]-peptidylproline (omega=180) = [protein]-peptidylproline (omega=0)</text>
        <dbReference type="Rhea" id="RHEA:16237"/>
        <dbReference type="Rhea" id="RHEA-COMP:10747"/>
        <dbReference type="Rhea" id="RHEA-COMP:10748"/>
        <dbReference type="ChEBI" id="CHEBI:83833"/>
        <dbReference type="ChEBI" id="CHEBI:83834"/>
        <dbReference type="EC" id="5.2.1.8"/>
    </reaction>
</comment>
<proteinExistence type="predicted"/>
<name>A0A8J9RYX9_PHATR</name>
<dbReference type="Proteomes" id="UP000836788">
    <property type="component" value="Chromosome 1"/>
</dbReference>
<keyword evidence="1 2" id="KW-0413">Isomerase</keyword>
<dbReference type="InterPro" id="IPR050245">
    <property type="entry name" value="PrsA_foldase"/>
</dbReference>
<organism evidence="5">
    <name type="scientific">Phaeodactylum tricornutum</name>
    <name type="common">Diatom</name>
    <dbReference type="NCBI Taxonomy" id="2850"/>
    <lineage>
        <taxon>Eukaryota</taxon>
        <taxon>Sar</taxon>
        <taxon>Stramenopiles</taxon>
        <taxon>Ochrophyta</taxon>
        <taxon>Bacillariophyta</taxon>
        <taxon>Bacillariophyceae</taxon>
        <taxon>Bacillariophycidae</taxon>
        <taxon>Naviculales</taxon>
        <taxon>Phaeodactylaceae</taxon>
        <taxon>Phaeodactylum</taxon>
    </lineage>
</organism>
<evidence type="ECO:0000256" key="2">
    <source>
        <dbReference type="RuleBase" id="RU363014"/>
    </source>
</evidence>
<dbReference type="InterPro" id="IPR000297">
    <property type="entry name" value="PPIase_PpiC"/>
</dbReference>
<dbReference type="GO" id="GO:0003755">
    <property type="term" value="F:peptidyl-prolyl cis-trans isomerase activity"/>
    <property type="evidence" value="ECO:0007669"/>
    <property type="project" value="UniProtKB-UniRule"/>
</dbReference>